<comment type="caution">
    <text evidence="3">The sequence shown here is derived from an EMBL/GenBank/DDBJ whole genome shotgun (WGS) entry which is preliminary data.</text>
</comment>
<evidence type="ECO:0000313" key="3">
    <source>
        <dbReference type="EMBL" id="TWT66950.1"/>
    </source>
</evidence>
<feature type="transmembrane region" description="Helical" evidence="1">
    <location>
        <begin position="37"/>
        <end position="56"/>
    </location>
</feature>
<dbReference type="RefSeq" id="WP_146590904.1">
    <property type="nucleotide sequence ID" value="NZ_SJPO01000013.1"/>
</dbReference>
<sequence>MDPRFVTKTMHAYLDYPVAFSLMAAPFLLNLGNSHPMARWLAVGAGVAALVLTLLTDHKLGVFRVLPYWVHLAVDFLIGVVFLAAPIALGFTGLDAWYYWANSAAVLLVVGLHKPDAEAVQAKAMCV</sequence>
<keyword evidence="1" id="KW-0472">Membrane</keyword>
<evidence type="ECO:0000256" key="1">
    <source>
        <dbReference type="SAM" id="Phobius"/>
    </source>
</evidence>
<name>A0A5C5XVM6_9BACT</name>
<feature type="transmembrane region" description="Helical" evidence="1">
    <location>
        <begin position="97"/>
        <end position="113"/>
    </location>
</feature>
<dbReference type="InterPro" id="IPR005530">
    <property type="entry name" value="SPW"/>
</dbReference>
<reference evidence="3 4" key="1">
    <citation type="submission" date="2019-02" db="EMBL/GenBank/DDBJ databases">
        <title>Deep-cultivation of Planctomycetes and their phenomic and genomic characterization uncovers novel biology.</title>
        <authorList>
            <person name="Wiegand S."/>
            <person name="Jogler M."/>
            <person name="Boedeker C."/>
            <person name="Pinto D."/>
            <person name="Vollmers J."/>
            <person name="Rivas-Marin E."/>
            <person name="Kohn T."/>
            <person name="Peeters S.H."/>
            <person name="Heuer A."/>
            <person name="Rast P."/>
            <person name="Oberbeckmann S."/>
            <person name="Bunk B."/>
            <person name="Jeske O."/>
            <person name="Meyerdierks A."/>
            <person name="Storesund J.E."/>
            <person name="Kallscheuer N."/>
            <person name="Luecker S."/>
            <person name="Lage O.M."/>
            <person name="Pohl T."/>
            <person name="Merkel B.J."/>
            <person name="Hornburger P."/>
            <person name="Mueller R.-W."/>
            <person name="Bruemmer F."/>
            <person name="Labrenz M."/>
            <person name="Spormann A.M."/>
            <person name="Op Den Camp H."/>
            <person name="Overmann J."/>
            <person name="Amann R."/>
            <person name="Jetten M.S.M."/>
            <person name="Mascher T."/>
            <person name="Medema M.H."/>
            <person name="Devos D.P."/>
            <person name="Kaster A.-K."/>
            <person name="Ovreas L."/>
            <person name="Rohde M."/>
            <person name="Galperin M.Y."/>
            <person name="Jogler C."/>
        </authorList>
    </citation>
    <scope>NUCLEOTIDE SEQUENCE [LARGE SCALE GENOMIC DNA]</scope>
    <source>
        <strain evidence="3 4">Pla123a</strain>
    </source>
</reference>
<protein>
    <recommendedName>
        <fullName evidence="2">SPW repeat-containing integral membrane domain-containing protein</fullName>
    </recommendedName>
</protein>
<dbReference type="EMBL" id="SJPO01000013">
    <property type="protein sequence ID" value="TWT66950.1"/>
    <property type="molecule type" value="Genomic_DNA"/>
</dbReference>
<feature type="transmembrane region" description="Helical" evidence="1">
    <location>
        <begin position="12"/>
        <end position="31"/>
    </location>
</feature>
<dbReference type="Proteomes" id="UP000318478">
    <property type="component" value="Unassembled WGS sequence"/>
</dbReference>
<dbReference type="Pfam" id="PF03779">
    <property type="entry name" value="SPW"/>
    <property type="match status" value="1"/>
</dbReference>
<organism evidence="3 4">
    <name type="scientific">Posidoniimonas polymericola</name>
    <dbReference type="NCBI Taxonomy" id="2528002"/>
    <lineage>
        <taxon>Bacteria</taxon>
        <taxon>Pseudomonadati</taxon>
        <taxon>Planctomycetota</taxon>
        <taxon>Planctomycetia</taxon>
        <taxon>Pirellulales</taxon>
        <taxon>Lacipirellulaceae</taxon>
        <taxon>Posidoniimonas</taxon>
    </lineage>
</organism>
<dbReference type="OrthoDB" id="129082at2"/>
<keyword evidence="1" id="KW-0812">Transmembrane</keyword>
<feature type="domain" description="SPW repeat-containing integral membrane" evidence="2">
    <location>
        <begin position="11"/>
        <end position="108"/>
    </location>
</feature>
<feature type="transmembrane region" description="Helical" evidence="1">
    <location>
        <begin position="68"/>
        <end position="91"/>
    </location>
</feature>
<evidence type="ECO:0000313" key="4">
    <source>
        <dbReference type="Proteomes" id="UP000318478"/>
    </source>
</evidence>
<keyword evidence="4" id="KW-1185">Reference proteome</keyword>
<gene>
    <name evidence="3" type="ORF">Pla123a_43790</name>
</gene>
<dbReference type="AlphaFoldDB" id="A0A5C5XVM6"/>
<proteinExistence type="predicted"/>
<accession>A0A5C5XVM6</accession>
<evidence type="ECO:0000259" key="2">
    <source>
        <dbReference type="Pfam" id="PF03779"/>
    </source>
</evidence>
<keyword evidence="1" id="KW-1133">Transmembrane helix</keyword>